<proteinExistence type="predicted"/>
<dbReference type="Pfam" id="PF24035">
    <property type="entry name" value="DUF7344"/>
    <property type="match status" value="1"/>
</dbReference>
<evidence type="ECO:0000313" key="3">
    <source>
        <dbReference type="Proteomes" id="UP000252985"/>
    </source>
</evidence>
<dbReference type="Proteomes" id="UP000252985">
    <property type="component" value="Plasmid pCBA1112-02"/>
</dbReference>
<dbReference type="InterPro" id="IPR055768">
    <property type="entry name" value="DUF7344"/>
</dbReference>
<dbReference type="EMBL" id="CP031149">
    <property type="protein sequence ID" value="AXG12041.1"/>
    <property type="molecule type" value="Genomic_DNA"/>
</dbReference>
<keyword evidence="2" id="KW-0614">Plasmid</keyword>
<accession>A0A345EIL9</accession>
<dbReference type="AlphaFoldDB" id="A0A345EIL9"/>
<geneLocation type="plasmid" evidence="3">
    <name>pcba1112-02</name>
</geneLocation>
<sequence length="62" mass="7179">MLQDGEALSSEEYVTLVYELHHVHLPELQAAGVIEFDRREETVRRGPCFDEGQSLFKHGHDR</sequence>
<reference evidence="2 3" key="1">
    <citation type="submission" date="2018-07" db="EMBL/GenBank/DDBJ databases">
        <title>Genome sequences of Haloplanus sp. CBA1112.</title>
        <authorList>
            <person name="Kim Y.B."/>
            <person name="Roh S.W."/>
        </authorList>
    </citation>
    <scope>NUCLEOTIDE SEQUENCE [LARGE SCALE GENOMIC DNA]</scope>
    <source>
        <strain evidence="2 3">CBA1112</strain>
        <plasmid evidence="3">pcba1112-02</plasmid>
    </source>
</reference>
<name>A0A345EIL9_9EURY</name>
<evidence type="ECO:0000259" key="1">
    <source>
        <dbReference type="Pfam" id="PF24035"/>
    </source>
</evidence>
<protein>
    <recommendedName>
        <fullName evidence="1">DUF7344 domain-containing protein</fullName>
    </recommendedName>
</protein>
<gene>
    <name evidence="2" type="ORF">DU484_19185</name>
</gene>
<dbReference type="KEGG" id="haq:DU484_19185"/>
<organism evidence="2 3">
    <name type="scientific">Haloplanus rubicundus</name>
    <dbReference type="NCBI Taxonomy" id="1547898"/>
    <lineage>
        <taxon>Archaea</taxon>
        <taxon>Methanobacteriati</taxon>
        <taxon>Methanobacteriota</taxon>
        <taxon>Stenosarchaea group</taxon>
        <taxon>Halobacteria</taxon>
        <taxon>Halobacteriales</taxon>
        <taxon>Haloferacaceae</taxon>
        <taxon>Haloplanus</taxon>
    </lineage>
</organism>
<feature type="domain" description="DUF7344" evidence="1">
    <location>
        <begin position="6"/>
        <end position="44"/>
    </location>
</feature>
<evidence type="ECO:0000313" key="2">
    <source>
        <dbReference type="EMBL" id="AXG12041.1"/>
    </source>
</evidence>